<dbReference type="EMBL" id="LT671828">
    <property type="protein sequence ID" value="SHO79907.1"/>
    <property type="molecule type" value="Genomic_DNA"/>
</dbReference>
<protein>
    <submittedName>
        <fullName evidence="1">Similar to S.cerevisiae protein NNT1 (S-adenosylmethionine-dependent methyltransferase)</fullName>
    </submittedName>
</protein>
<dbReference type="GO" id="GO:0008757">
    <property type="term" value="F:S-adenosylmethionine-dependent methyltransferase activity"/>
    <property type="evidence" value="ECO:0007669"/>
    <property type="project" value="UniProtKB-ARBA"/>
</dbReference>
<dbReference type="OrthoDB" id="407325at2759"/>
<dbReference type="VEuPathDB" id="FungiDB:MSYG_4261"/>
<dbReference type="PANTHER" id="PTHR14614">
    <property type="entry name" value="HEPATOCELLULAR CARCINOMA-ASSOCIATED ANTIGEN"/>
    <property type="match status" value="1"/>
</dbReference>
<dbReference type="Gene3D" id="3.40.50.150">
    <property type="entry name" value="Vaccinia Virus protein VP39"/>
    <property type="match status" value="1"/>
</dbReference>
<proteinExistence type="predicted"/>
<dbReference type="InterPro" id="IPR019410">
    <property type="entry name" value="Methyltransf_16"/>
</dbReference>
<name>A0A1M8AC39_MALS4</name>
<evidence type="ECO:0000313" key="1">
    <source>
        <dbReference type="EMBL" id="SHO79907.1"/>
    </source>
</evidence>
<evidence type="ECO:0000313" key="2">
    <source>
        <dbReference type="Proteomes" id="UP000186303"/>
    </source>
</evidence>
<dbReference type="GO" id="GO:0005737">
    <property type="term" value="C:cytoplasm"/>
    <property type="evidence" value="ECO:0007669"/>
    <property type="project" value="TreeGrafter"/>
</dbReference>
<dbReference type="AlphaFoldDB" id="A0A1M8AC39"/>
<keyword evidence="1" id="KW-0808">Transferase</keyword>
<organism evidence="1 2">
    <name type="scientific">Malassezia sympodialis (strain ATCC 42132)</name>
    <name type="common">Atopic eczema-associated yeast</name>
    <dbReference type="NCBI Taxonomy" id="1230383"/>
    <lineage>
        <taxon>Eukaryota</taxon>
        <taxon>Fungi</taxon>
        <taxon>Dikarya</taxon>
        <taxon>Basidiomycota</taxon>
        <taxon>Ustilaginomycotina</taxon>
        <taxon>Malasseziomycetes</taxon>
        <taxon>Malasseziales</taxon>
        <taxon>Malasseziaceae</taxon>
        <taxon>Malassezia</taxon>
    </lineage>
</organism>
<keyword evidence="1" id="KW-0489">Methyltransferase</keyword>
<dbReference type="Proteomes" id="UP000186303">
    <property type="component" value="Chromosome 8"/>
</dbReference>
<dbReference type="PANTHER" id="PTHR14614:SF130">
    <property type="entry name" value="PROTEIN-LYSINE N-METHYLTRANSFERASE EEF2KMT"/>
    <property type="match status" value="1"/>
</dbReference>
<dbReference type="OMA" id="RARWCIV"/>
<reference evidence="2" key="1">
    <citation type="journal article" date="2017" name="Nucleic Acids Res.">
        <title>Proteogenomics produces comprehensive and highly accurate protein-coding gene annotation in a complete genome assembly of Malassezia sympodialis.</title>
        <authorList>
            <person name="Zhu Y."/>
            <person name="Engstroem P.G."/>
            <person name="Tellgren-Roth C."/>
            <person name="Baudo C.D."/>
            <person name="Kennell J.C."/>
            <person name="Sun S."/>
            <person name="Billmyre R.B."/>
            <person name="Schroeder M.S."/>
            <person name="Andersson A."/>
            <person name="Holm T."/>
            <person name="Sigurgeirsson B."/>
            <person name="Wu G."/>
            <person name="Sankaranarayanan S.R."/>
            <person name="Siddharthan R."/>
            <person name="Sanyal K."/>
            <person name="Lundeberg J."/>
            <person name="Nystedt B."/>
            <person name="Boekhout T."/>
            <person name="Dawson T.L. Jr."/>
            <person name="Heitman J."/>
            <person name="Scheynius A."/>
            <person name="Lehtioe J."/>
        </authorList>
    </citation>
    <scope>NUCLEOTIDE SEQUENCE [LARGE SCALE GENOMIC DNA]</scope>
    <source>
        <strain evidence="2">ATCC 42132</strain>
    </source>
</reference>
<dbReference type="GO" id="GO:0032259">
    <property type="term" value="P:methylation"/>
    <property type="evidence" value="ECO:0007669"/>
    <property type="project" value="UniProtKB-KW"/>
</dbReference>
<gene>
    <name evidence="1" type="ORF">MSYG_4261</name>
</gene>
<sequence length="284" mass="29995">MADVDVFEDALFTLFAHHQPARGDPGSAGRYENAALPAWCADAPDTPRALAYWIPEASSANTRLFAHHQWDAGVLLADLLVAHAPVDVRGRAVVELGAGTGLPSLAAAACGAAQCTVTDYPDAHILAALERNAAALQARAPHALPLQVQGLAWGNDAHAQRACAAHGGPYDVVLAADVLWVSSQHENLLDSICALLARRPDARCLVVAGYHTGRPATERFFLAARTRGLVPDPASHLAGMYERSIFGEERACAVAAPASDLGDISARAQWVRVGCLQWAPTALR</sequence>
<dbReference type="SUPFAM" id="SSF53335">
    <property type="entry name" value="S-adenosyl-L-methionine-dependent methyltransferases"/>
    <property type="match status" value="1"/>
</dbReference>
<dbReference type="InterPro" id="IPR029063">
    <property type="entry name" value="SAM-dependent_MTases_sf"/>
</dbReference>
<dbReference type="Pfam" id="PF10294">
    <property type="entry name" value="Methyltransf_16"/>
    <property type="match status" value="1"/>
</dbReference>
<keyword evidence="2" id="KW-1185">Reference proteome</keyword>
<accession>A0A1M8AC39</accession>